<keyword evidence="2" id="KW-0472">Membrane</keyword>
<proteinExistence type="predicted"/>
<keyword evidence="2" id="KW-1133">Transmembrane helix</keyword>
<dbReference type="AlphaFoldDB" id="A0A7W5FC84"/>
<keyword evidence="2" id="KW-0812">Transmembrane</keyword>
<organism evidence="4 5">
    <name type="scientific">Actinoplanes campanulatus</name>
    <dbReference type="NCBI Taxonomy" id="113559"/>
    <lineage>
        <taxon>Bacteria</taxon>
        <taxon>Bacillati</taxon>
        <taxon>Actinomycetota</taxon>
        <taxon>Actinomycetes</taxon>
        <taxon>Micromonosporales</taxon>
        <taxon>Micromonosporaceae</taxon>
        <taxon>Actinoplanes</taxon>
    </lineage>
</organism>
<sequence length="450" mass="47578">MTLIELDRDAPLDPEPPRRTPPPWRYRHLGLILSAALAMTLGGAALPGGTFWRYLGLIPASAGTDAPIQLAGGRLFTIVSSGPERTLTAWAPKPEPYRMWSAALPVSADHDPASGIFGPVSVRAAGGVLLVTDGPGPTTALDPENGRTLWTSAGRVTTAGDTAFTVDRIFRPGTLYDQESGDPGMLYFSADGQPHTEPPERTEVRGLDLGTGETLWTSSSPGSVTADPVAGSPRAVLVTASERLTLLDAATGRVLREKPLPQVDGAGPSTASVLGDLALVGYQGVNVQLGYDARTLERRWKREIVDDPAPADCDGLLCSRVKTQTAVLDPVTGDPQWYVPANMRLIARAGGVLFADGETGAPAHLVDRGTGAPRVNLRGWTEAVDGPPERMLLLRRYESGGGKTFGIVLPGQSEVTVLGTTGFPGNECVGDDRYVVCRDTGGLRVWAYRA</sequence>
<gene>
    <name evidence="4" type="ORF">FHR83_000584</name>
</gene>
<dbReference type="EMBL" id="JACHXF010000001">
    <property type="protein sequence ID" value="MBB3092950.1"/>
    <property type="molecule type" value="Genomic_DNA"/>
</dbReference>
<feature type="domain" description="Pyrrolo-quinoline quinone repeat" evidence="3">
    <location>
        <begin position="204"/>
        <end position="307"/>
    </location>
</feature>
<evidence type="ECO:0000259" key="3">
    <source>
        <dbReference type="Pfam" id="PF13360"/>
    </source>
</evidence>
<dbReference type="Proteomes" id="UP000590749">
    <property type="component" value="Unassembled WGS sequence"/>
</dbReference>
<accession>A0A7W5FC84</accession>
<dbReference type="PANTHER" id="PTHR34512">
    <property type="entry name" value="CELL SURFACE PROTEIN"/>
    <property type="match status" value="1"/>
</dbReference>
<evidence type="ECO:0000313" key="4">
    <source>
        <dbReference type="EMBL" id="MBB3092950.1"/>
    </source>
</evidence>
<evidence type="ECO:0000313" key="5">
    <source>
        <dbReference type="Proteomes" id="UP000590749"/>
    </source>
</evidence>
<evidence type="ECO:0000256" key="1">
    <source>
        <dbReference type="SAM" id="MobiDB-lite"/>
    </source>
</evidence>
<feature type="region of interest" description="Disordered" evidence="1">
    <location>
        <begin position="1"/>
        <end position="21"/>
    </location>
</feature>
<dbReference type="InterPro" id="IPR002372">
    <property type="entry name" value="PQQ_rpt_dom"/>
</dbReference>
<dbReference type="Pfam" id="PF13360">
    <property type="entry name" value="PQQ_2"/>
    <property type="match status" value="1"/>
</dbReference>
<keyword evidence="5" id="KW-1185">Reference proteome</keyword>
<dbReference type="RefSeq" id="WP_183216214.1">
    <property type="nucleotide sequence ID" value="NZ_BMPW01000001.1"/>
</dbReference>
<evidence type="ECO:0000256" key="2">
    <source>
        <dbReference type="SAM" id="Phobius"/>
    </source>
</evidence>
<dbReference type="SUPFAM" id="SSF50998">
    <property type="entry name" value="Quinoprotein alcohol dehydrogenase-like"/>
    <property type="match status" value="1"/>
</dbReference>
<dbReference type="Gene3D" id="2.130.10.10">
    <property type="entry name" value="YVTN repeat-like/Quinoprotein amine dehydrogenase"/>
    <property type="match status" value="1"/>
</dbReference>
<comment type="caution">
    <text evidence="4">The sequence shown here is derived from an EMBL/GenBank/DDBJ whole genome shotgun (WGS) entry which is preliminary data.</text>
</comment>
<protein>
    <submittedName>
        <fullName evidence="4">Outer membrane protein assembly factor BamB</fullName>
    </submittedName>
</protein>
<feature type="compositionally biased region" description="Basic and acidic residues" evidence="1">
    <location>
        <begin position="1"/>
        <end position="18"/>
    </location>
</feature>
<dbReference type="InterPro" id="IPR015943">
    <property type="entry name" value="WD40/YVTN_repeat-like_dom_sf"/>
</dbReference>
<feature type="transmembrane region" description="Helical" evidence="2">
    <location>
        <begin position="29"/>
        <end position="52"/>
    </location>
</feature>
<dbReference type="PANTHER" id="PTHR34512:SF30">
    <property type="entry name" value="OUTER MEMBRANE PROTEIN ASSEMBLY FACTOR BAMB"/>
    <property type="match status" value="1"/>
</dbReference>
<name>A0A7W5FC84_9ACTN</name>
<dbReference type="InterPro" id="IPR011047">
    <property type="entry name" value="Quinoprotein_ADH-like_sf"/>
</dbReference>
<reference evidence="4 5" key="1">
    <citation type="submission" date="2020-08" db="EMBL/GenBank/DDBJ databases">
        <title>Genomic Encyclopedia of Type Strains, Phase III (KMG-III): the genomes of soil and plant-associated and newly described type strains.</title>
        <authorList>
            <person name="Whitman W."/>
        </authorList>
    </citation>
    <scope>NUCLEOTIDE SEQUENCE [LARGE SCALE GENOMIC DNA]</scope>
    <source>
        <strain evidence="4 5">CECT 3287</strain>
    </source>
</reference>